<evidence type="ECO:0000259" key="5">
    <source>
        <dbReference type="PROSITE" id="PS50119"/>
    </source>
</evidence>
<dbReference type="SUPFAM" id="SSF49899">
    <property type="entry name" value="Concanavalin A-like lectins/glucanases"/>
    <property type="match status" value="1"/>
</dbReference>
<dbReference type="InterPro" id="IPR013783">
    <property type="entry name" value="Ig-like_fold"/>
</dbReference>
<dbReference type="InterPro" id="IPR000315">
    <property type="entry name" value="Znf_B-box"/>
</dbReference>
<evidence type="ECO:0000256" key="1">
    <source>
        <dbReference type="ARBA" id="ARBA00023054"/>
    </source>
</evidence>
<feature type="domain" description="B box-type" evidence="5">
    <location>
        <begin position="60"/>
        <end position="103"/>
    </location>
</feature>
<sequence length="637" mass="69906">MFPPMLLQGGVALLSLACPECHKLVYLDENGAHNLARNRALQNIVDKYGETRRLPVACQLCEADRPREASVMCDQCEVFYCDECRENCHPARGPLAKHTLLEPQQGKKALRARALGGGAGRDAKCSEHGDEALSMYCMVCKAAACVLCLQDGRHANHDVQPLGSMCKAQKTELSQNLQALSEKAKTATEFIQGLKGMSERVHENCSVFESQISSQCDLLAEALECRRRELLAFARRERDAKLKALKAQLSNCTVTLQRTTALLQFCIEALKETDHAAFLQIGSALVNRVANVDVTWHKDMAPTPWASPDFDLTLDQRSVLDAVNQLTFTQLKPPGAPQLIPEDSTAENNCVTVAWQPRVGSFVQGYVLELDDGNAGPFREVYCGKETLCTVDGLHFNSAYRARVKAYNSTGEGPYSDVIVLHTAEVAWFALDPGSCHPDVVLSDENVTARCESYEHRVVLGSLGFSRGVHYWEATVDRCDNDADVVLGVARGDVAKDVMLGKDDKGWSMYIDHQRSWFLHADRHEHRVDGGVERGAVLGVLLDLERRQLSFYVNDERQGPCVVLGPPIQGPGAALFPAFSLNRNVQLTVHTALDPPASSSDDSDDDVNDVNEPAPKTMTAANSPSVEIDLPLPPPMV</sequence>
<dbReference type="InterPro" id="IPR003961">
    <property type="entry name" value="FN3_dom"/>
</dbReference>
<dbReference type="InterPro" id="IPR001870">
    <property type="entry name" value="B30.2/SPRY"/>
</dbReference>
<keyword evidence="4" id="KW-0732">Signal</keyword>
<dbReference type="InterPro" id="IPR013320">
    <property type="entry name" value="ConA-like_dom_sf"/>
</dbReference>
<protein>
    <submittedName>
        <fullName evidence="9">Putative e3 ubiquitin-protein ligase trim9 isoform x2</fullName>
    </submittedName>
</protein>
<dbReference type="InterPro" id="IPR050617">
    <property type="entry name" value="E3_ligase_FN3/SPRY"/>
</dbReference>
<keyword evidence="2" id="KW-0863">Zinc-finger</keyword>
<dbReference type="SMART" id="SM00502">
    <property type="entry name" value="BBC"/>
    <property type="match status" value="1"/>
</dbReference>
<feature type="domain" description="B box-type" evidence="5">
    <location>
        <begin position="120"/>
        <end position="162"/>
    </location>
</feature>
<dbReference type="Gene3D" id="2.60.120.920">
    <property type="match status" value="1"/>
</dbReference>
<dbReference type="InterPro" id="IPR017903">
    <property type="entry name" value="COS_domain"/>
</dbReference>
<evidence type="ECO:0000256" key="2">
    <source>
        <dbReference type="PROSITE-ProRule" id="PRU00024"/>
    </source>
</evidence>
<dbReference type="PROSITE" id="PS50188">
    <property type="entry name" value="B302_SPRY"/>
    <property type="match status" value="1"/>
</dbReference>
<dbReference type="SMART" id="SM00449">
    <property type="entry name" value="SPRY"/>
    <property type="match status" value="1"/>
</dbReference>
<evidence type="ECO:0000313" key="9">
    <source>
        <dbReference type="EMBL" id="MXV00315.1"/>
    </source>
</evidence>
<dbReference type="PROSITE" id="PS50853">
    <property type="entry name" value="FN3"/>
    <property type="match status" value="1"/>
</dbReference>
<evidence type="ECO:0000259" key="7">
    <source>
        <dbReference type="PROSITE" id="PS50853"/>
    </source>
</evidence>
<dbReference type="FunFam" id="2.60.40.10:FF:000178">
    <property type="entry name" value="E3 ubiquitin-protein ligase TRIM9 isoform X1"/>
    <property type="match status" value="1"/>
</dbReference>
<dbReference type="CDD" id="cd19764">
    <property type="entry name" value="Bbox2_TRIM9-like"/>
    <property type="match status" value="1"/>
</dbReference>
<dbReference type="SMART" id="SM00336">
    <property type="entry name" value="BBOX"/>
    <property type="match status" value="2"/>
</dbReference>
<dbReference type="AlphaFoldDB" id="A0A6B0VER2"/>
<dbReference type="SMART" id="SM00060">
    <property type="entry name" value="FN3"/>
    <property type="match status" value="1"/>
</dbReference>
<dbReference type="PANTHER" id="PTHR24099:SF15">
    <property type="entry name" value="E3 UBIQUITIN-PROTEIN LIGASE TRIM9"/>
    <property type="match status" value="1"/>
</dbReference>
<feature type="domain" description="COS" evidence="8">
    <location>
        <begin position="270"/>
        <end position="329"/>
    </location>
</feature>
<name>A0A6B0VER2_IXORI</name>
<dbReference type="GO" id="GO:0008270">
    <property type="term" value="F:zinc ion binding"/>
    <property type="evidence" value="ECO:0007669"/>
    <property type="project" value="UniProtKB-KW"/>
</dbReference>
<dbReference type="InterPro" id="IPR003649">
    <property type="entry name" value="Bbox_C"/>
</dbReference>
<dbReference type="Pfam" id="PF00622">
    <property type="entry name" value="SPRY"/>
    <property type="match status" value="1"/>
</dbReference>
<evidence type="ECO:0000256" key="3">
    <source>
        <dbReference type="SAM" id="MobiDB-lite"/>
    </source>
</evidence>
<keyword evidence="1" id="KW-0175">Coiled coil</keyword>
<dbReference type="SUPFAM" id="SSF57845">
    <property type="entry name" value="B-box zinc-binding domain"/>
    <property type="match status" value="1"/>
</dbReference>
<dbReference type="PROSITE" id="PS50119">
    <property type="entry name" value="ZF_BBOX"/>
    <property type="match status" value="2"/>
</dbReference>
<dbReference type="Gene3D" id="1.20.5.170">
    <property type="match status" value="1"/>
</dbReference>
<dbReference type="InterPro" id="IPR043136">
    <property type="entry name" value="B30.2/SPRY_sf"/>
</dbReference>
<keyword evidence="2" id="KW-0479">Metal-binding</keyword>
<dbReference type="SUPFAM" id="SSF49265">
    <property type="entry name" value="Fibronectin type III"/>
    <property type="match status" value="1"/>
</dbReference>
<dbReference type="Gene3D" id="3.30.160.60">
    <property type="entry name" value="Classic Zinc Finger"/>
    <property type="match status" value="1"/>
</dbReference>
<dbReference type="CDD" id="cd19803">
    <property type="entry name" value="Bbox1_TRIM9-like_C-I"/>
    <property type="match status" value="1"/>
</dbReference>
<reference evidence="9" key="1">
    <citation type="submission" date="2019-12" db="EMBL/GenBank/DDBJ databases">
        <title>An insight into the sialome of adult female Ixodes ricinus ticks feeding for 6 days.</title>
        <authorList>
            <person name="Perner J."/>
            <person name="Ribeiro J.M.C."/>
        </authorList>
    </citation>
    <scope>NUCLEOTIDE SEQUENCE</scope>
    <source>
        <strain evidence="9">Semi-engorged</strain>
        <tissue evidence="9">Salivary glands</tissue>
    </source>
</reference>
<dbReference type="CDD" id="cd12889">
    <property type="entry name" value="SPRY_PRY_TRIM67_9"/>
    <property type="match status" value="1"/>
</dbReference>
<feature type="domain" description="Fibronectin type-III" evidence="7">
    <location>
        <begin position="333"/>
        <end position="426"/>
    </location>
</feature>
<dbReference type="InterPro" id="IPR036116">
    <property type="entry name" value="FN3_sf"/>
</dbReference>
<evidence type="ECO:0000256" key="4">
    <source>
        <dbReference type="SAM" id="SignalP"/>
    </source>
</evidence>
<dbReference type="GO" id="GO:0043005">
    <property type="term" value="C:neuron projection"/>
    <property type="evidence" value="ECO:0007669"/>
    <property type="project" value="TreeGrafter"/>
</dbReference>
<dbReference type="EMBL" id="GIFC01018231">
    <property type="protein sequence ID" value="MXV00315.1"/>
    <property type="molecule type" value="Transcribed_RNA"/>
</dbReference>
<dbReference type="GO" id="GO:0007411">
    <property type="term" value="P:axon guidance"/>
    <property type="evidence" value="ECO:0007669"/>
    <property type="project" value="TreeGrafter"/>
</dbReference>
<feature type="region of interest" description="Disordered" evidence="3">
    <location>
        <begin position="593"/>
        <end position="637"/>
    </location>
</feature>
<dbReference type="Pfam" id="PF22586">
    <property type="entry name" value="ANCHR-like_BBOX"/>
    <property type="match status" value="1"/>
</dbReference>
<evidence type="ECO:0000259" key="8">
    <source>
        <dbReference type="PROSITE" id="PS51262"/>
    </source>
</evidence>
<organism evidence="9">
    <name type="scientific">Ixodes ricinus</name>
    <name type="common">Common tick</name>
    <name type="synonym">Acarus ricinus</name>
    <dbReference type="NCBI Taxonomy" id="34613"/>
    <lineage>
        <taxon>Eukaryota</taxon>
        <taxon>Metazoa</taxon>
        <taxon>Ecdysozoa</taxon>
        <taxon>Arthropoda</taxon>
        <taxon>Chelicerata</taxon>
        <taxon>Arachnida</taxon>
        <taxon>Acari</taxon>
        <taxon>Parasitiformes</taxon>
        <taxon>Ixodida</taxon>
        <taxon>Ixodoidea</taxon>
        <taxon>Ixodidae</taxon>
        <taxon>Ixodinae</taxon>
        <taxon>Ixodes</taxon>
    </lineage>
</organism>
<dbReference type="Gene3D" id="2.60.40.10">
    <property type="entry name" value="Immunoglobulins"/>
    <property type="match status" value="1"/>
</dbReference>
<accession>A0A6B0VER2</accession>
<feature type="domain" description="B30.2/SPRY" evidence="6">
    <location>
        <begin position="408"/>
        <end position="598"/>
    </location>
</feature>
<dbReference type="Gene3D" id="4.10.830.40">
    <property type="match status" value="1"/>
</dbReference>
<evidence type="ECO:0000259" key="6">
    <source>
        <dbReference type="PROSITE" id="PS50188"/>
    </source>
</evidence>
<dbReference type="PROSITE" id="PS51262">
    <property type="entry name" value="COS"/>
    <property type="match status" value="1"/>
</dbReference>
<dbReference type="InterPro" id="IPR003877">
    <property type="entry name" value="SPRY_dom"/>
</dbReference>
<dbReference type="PANTHER" id="PTHR24099">
    <property type="entry name" value="E3 UBIQUITIN-PROTEIN LIGASE TRIM36-RELATED"/>
    <property type="match status" value="1"/>
</dbReference>
<dbReference type="Pfam" id="PF00041">
    <property type="entry name" value="fn3"/>
    <property type="match status" value="1"/>
</dbReference>
<proteinExistence type="predicted"/>
<keyword evidence="2" id="KW-0862">Zinc</keyword>
<dbReference type="Pfam" id="PF00643">
    <property type="entry name" value="zf-B_box"/>
    <property type="match status" value="1"/>
</dbReference>
<feature type="chain" id="PRO_5025615362" evidence="4">
    <location>
        <begin position="18"/>
        <end position="637"/>
    </location>
</feature>
<dbReference type="CDD" id="cd00063">
    <property type="entry name" value="FN3"/>
    <property type="match status" value="1"/>
</dbReference>
<feature type="signal peptide" evidence="4">
    <location>
        <begin position="1"/>
        <end position="17"/>
    </location>
</feature>